<organism evidence="1 2">
    <name type="scientific">Tribonema minus</name>
    <dbReference type="NCBI Taxonomy" id="303371"/>
    <lineage>
        <taxon>Eukaryota</taxon>
        <taxon>Sar</taxon>
        <taxon>Stramenopiles</taxon>
        <taxon>Ochrophyta</taxon>
        <taxon>PX clade</taxon>
        <taxon>Xanthophyceae</taxon>
        <taxon>Tribonematales</taxon>
        <taxon>Tribonemataceae</taxon>
        <taxon>Tribonema</taxon>
    </lineage>
</organism>
<name>A0A835YZM0_9STRA</name>
<protein>
    <submittedName>
        <fullName evidence="1">Uncharacterized protein</fullName>
    </submittedName>
</protein>
<comment type="caution">
    <text evidence="1">The sequence shown here is derived from an EMBL/GenBank/DDBJ whole genome shotgun (WGS) entry which is preliminary data.</text>
</comment>
<sequence length="466" mass="51885">MPRSKTSPGKVAVYLAAVLDARVAALDGATDVEKRGSYNELCEVFVSSAAGDGVIKVMKHMREIFYTDRDWTAHVYAPKLNFARYYKETEDFLQRLDRPLILVNLQPFDEWRDAVMQNWETAEIFELLAALLLLSYRRRCEIVDPRYIFSDGGVADINGKGVQYVVLERAAKRGKQGVVFPIAVEYKDFVGARQRVVDACAPKTSKENIQANAGDLLGPLMLKMRSEKRFFPMLYHFSNDLHLDFNHHSFRKISPAMAVYSFNRAPTLPLMFVQTLLGHRNLQSTAYYHVFQHDATIDTVYDAPPGITGRPDKELDDEVIVQAQAELPVQPAQPVQAELPVQQAQPAQAELPVQQAQPAQAELPVQPAQPVQPDLPVQQAQPTAPQILEPACEQAVPIAESAASEPAINVGDATDANNRKRLSDGTVKTVTVIQNILDMPGLTDVLKIQSDVRTSLTERRMGAELK</sequence>
<dbReference type="AlphaFoldDB" id="A0A835YZM0"/>
<accession>A0A835YZM0</accession>
<reference evidence="1" key="1">
    <citation type="submission" date="2021-02" db="EMBL/GenBank/DDBJ databases">
        <title>First Annotated Genome of the Yellow-green Alga Tribonema minus.</title>
        <authorList>
            <person name="Mahan K.M."/>
        </authorList>
    </citation>
    <scope>NUCLEOTIDE SEQUENCE</scope>
    <source>
        <strain evidence="1">UTEX B ZZ1240</strain>
    </source>
</reference>
<gene>
    <name evidence="1" type="ORF">JKP88DRAFT_289831</name>
</gene>
<evidence type="ECO:0000313" key="1">
    <source>
        <dbReference type="EMBL" id="KAG5184551.1"/>
    </source>
</evidence>
<keyword evidence="2" id="KW-1185">Reference proteome</keyword>
<proteinExistence type="predicted"/>
<dbReference type="EMBL" id="JAFCMP010000160">
    <property type="protein sequence ID" value="KAG5184551.1"/>
    <property type="molecule type" value="Genomic_DNA"/>
</dbReference>
<dbReference type="Proteomes" id="UP000664859">
    <property type="component" value="Unassembled WGS sequence"/>
</dbReference>
<evidence type="ECO:0000313" key="2">
    <source>
        <dbReference type="Proteomes" id="UP000664859"/>
    </source>
</evidence>